<dbReference type="InterPro" id="IPR036964">
    <property type="entry name" value="RASGEF_cat_dom_sf"/>
</dbReference>
<gene>
    <name evidence="5" type="ORF">NQ317_004947</name>
</gene>
<feature type="compositionally biased region" description="Polar residues" evidence="3">
    <location>
        <begin position="255"/>
        <end position="267"/>
    </location>
</feature>
<reference evidence="5" key="1">
    <citation type="journal article" date="2023" name="Insect Mol. Biol.">
        <title>Genome sequencing provides insights into the evolution of gene families encoding plant cell wall-degrading enzymes in longhorned beetles.</title>
        <authorList>
            <person name="Shin N.R."/>
            <person name="Okamura Y."/>
            <person name="Kirsch R."/>
            <person name="Pauchet Y."/>
        </authorList>
    </citation>
    <scope>NUCLEOTIDE SEQUENCE</scope>
    <source>
        <strain evidence="5">MMC_N1</strain>
    </source>
</reference>
<dbReference type="PROSITE" id="PS50009">
    <property type="entry name" value="RASGEF_CAT"/>
    <property type="match status" value="1"/>
</dbReference>
<evidence type="ECO:0000313" key="6">
    <source>
        <dbReference type="Proteomes" id="UP001162164"/>
    </source>
</evidence>
<organism evidence="5 6">
    <name type="scientific">Molorchus minor</name>
    <dbReference type="NCBI Taxonomy" id="1323400"/>
    <lineage>
        <taxon>Eukaryota</taxon>
        <taxon>Metazoa</taxon>
        <taxon>Ecdysozoa</taxon>
        <taxon>Arthropoda</taxon>
        <taxon>Hexapoda</taxon>
        <taxon>Insecta</taxon>
        <taxon>Pterygota</taxon>
        <taxon>Neoptera</taxon>
        <taxon>Endopterygota</taxon>
        <taxon>Coleoptera</taxon>
        <taxon>Polyphaga</taxon>
        <taxon>Cucujiformia</taxon>
        <taxon>Chrysomeloidea</taxon>
        <taxon>Cerambycidae</taxon>
        <taxon>Lamiinae</taxon>
        <taxon>Monochamini</taxon>
        <taxon>Molorchus</taxon>
    </lineage>
</organism>
<dbReference type="Gene3D" id="1.10.840.10">
    <property type="entry name" value="Ras guanine-nucleotide exchange factors catalytic domain"/>
    <property type="match status" value="1"/>
</dbReference>
<dbReference type="PANTHER" id="PTHR23113">
    <property type="entry name" value="GUANINE NUCLEOTIDE EXCHANGE FACTOR"/>
    <property type="match status" value="1"/>
</dbReference>
<dbReference type="EMBL" id="JAPWTJ010000028">
    <property type="protein sequence ID" value="KAJ8984688.1"/>
    <property type="molecule type" value="Genomic_DNA"/>
</dbReference>
<keyword evidence="6" id="KW-1185">Reference proteome</keyword>
<sequence>MRELDCPQPRKVLKNYRPHIHVHPLFHTDELEKGIPLAAQTSYCAELEELQELLHFPEEVALRLADTEYQLFYQVPPIDYLRQTWGGTTGTSSQSLPGNAPTRSSVATLIKRFNEVSAWVTQLIITQPTHDARRAVLSCVLRVALSSWNIGNFNGAMEIIAGLKSNKLKPFWLSITEKETLPVLDFLSAALLSAEYDRALSRALAMAECPVVPFFGAFLRELREILAAGPPVVGGHGCDGATATPMVATADHATTVTPSSGGKQAKNTHQRDQQMQQRQVVGEIVPLVTPRQFISDYNGEDHHFTKIGPGGLINLEKIYRTQAVMDHIALCHQHYHTRNRLSPTVSLIDYLKSSSISEQRVLAAAPPEKTELDAEYDCDVDDYHPVQPLVHDHGVSFVCLSSPLTKIDQHVMQARLAKRSTKNANEDAFNRILHHGSTCVLWEGVEGPSPPGVRGALLYVRLDRSSTTLTWVRPSWSGLKAGTSNDSDLFSTDFNLSFNPEDTLAPGLLTKLALQAAGDLSTGTTLDDG</sequence>
<comment type="caution">
    <text evidence="5">The sequence shown here is derived from an EMBL/GenBank/DDBJ whole genome shotgun (WGS) entry which is preliminary data.</text>
</comment>
<feature type="region of interest" description="Disordered" evidence="3">
    <location>
        <begin position="255"/>
        <end position="274"/>
    </location>
</feature>
<dbReference type="Proteomes" id="UP001162164">
    <property type="component" value="Unassembled WGS sequence"/>
</dbReference>
<name>A0ABQ9K2Q7_9CUCU</name>
<dbReference type="InterPro" id="IPR023578">
    <property type="entry name" value="Ras_GEF_dom_sf"/>
</dbReference>
<dbReference type="InterPro" id="IPR008937">
    <property type="entry name" value="Ras-like_GEF"/>
</dbReference>
<protein>
    <recommendedName>
        <fullName evidence="4">Ras-GEF domain-containing protein</fullName>
    </recommendedName>
</protein>
<feature type="domain" description="Ras-GEF" evidence="4">
    <location>
        <begin position="56"/>
        <end position="291"/>
    </location>
</feature>
<dbReference type="SMART" id="SM00147">
    <property type="entry name" value="RasGEF"/>
    <property type="match status" value="1"/>
</dbReference>
<dbReference type="SUPFAM" id="SSF48366">
    <property type="entry name" value="Ras GEF"/>
    <property type="match status" value="1"/>
</dbReference>
<dbReference type="PANTHER" id="PTHR23113:SF368">
    <property type="entry name" value="CELL DIVISION CONTROL PROTEIN 25"/>
    <property type="match status" value="1"/>
</dbReference>
<evidence type="ECO:0000256" key="1">
    <source>
        <dbReference type="ARBA" id="ARBA00022658"/>
    </source>
</evidence>
<proteinExistence type="predicted"/>
<accession>A0ABQ9K2Q7</accession>
<keyword evidence="1 2" id="KW-0344">Guanine-nucleotide releasing factor</keyword>
<evidence type="ECO:0000313" key="5">
    <source>
        <dbReference type="EMBL" id="KAJ8984688.1"/>
    </source>
</evidence>
<dbReference type="Pfam" id="PF00617">
    <property type="entry name" value="RasGEF"/>
    <property type="match status" value="1"/>
</dbReference>
<dbReference type="InterPro" id="IPR001895">
    <property type="entry name" value="RASGEF_cat_dom"/>
</dbReference>
<evidence type="ECO:0000259" key="4">
    <source>
        <dbReference type="PROSITE" id="PS50009"/>
    </source>
</evidence>
<evidence type="ECO:0000256" key="3">
    <source>
        <dbReference type="SAM" id="MobiDB-lite"/>
    </source>
</evidence>
<evidence type="ECO:0000256" key="2">
    <source>
        <dbReference type="PROSITE-ProRule" id="PRU00168"/>
    </source>
</evidence>